<dbReference type="InterPro" id="IPR008271">
    <property type="entry name" value="Ser/Thr_kinase_AS"/>
</dbReference>
<feature type="compositionally biased region" description="Low complexity" evidence="14">
    <location>
        <begin position="33"/>
        <end position="44"/>
    </location>
</feature>
<evidence type="ECO:0000256" key="9">
    <source>
        <dbReference type="ARBA" id="ARBA00022777"/>
    </source>
</evidence>
<dbReference type="PROSITE" id="PS50011">
    <property type="entry name" value="PROTEIN_KINASE_DOM"/>
    <property type="match status" value="1"/>
</dbReference>
<dbReference type="GO" id="GO:0008270">
    <property type="term" value="F:zinc ion binding"/>
    <property type="evidence" value="ECO:0007669"/>
    <property type="project" value="UniProtKB-KW"/>
</dbReference>
<evidence type="ECO:0000256" key="6">
    <source>
        <dbReference type="ARBA" id="ARBA00022723"/>
    </source>
</evidence>
<dbReference type="InterPro" id="IPR050236">
    <property type="entry name" value="Ser_Thr_kinase_AGC"/>
</dbReference>
<comment type="similarity">
    <text evidence="1">Belongs to the protein kinase superfamily. AGC Ser/Thr protein kinase family.</text>
</comment>
<dbReference type="STRING" id="29655.A0A0K9PTH4"/>
<dbReference type="SUPFAM" id="SSF56112">
    <property type="entry name" value="Protein kinase-like (PK-like)"/>
    <property type="match status" value="1"/>
</dbReference>
<keyword evidence="17" id="KW-1185">Reference proteome</keyword>
<dbReference type="OrthoDB" id="162894at2759"/>
<dbReference type="GO" id="GO:0005524">
    <property type="term" value="F:ATP binding"/>
    <property type="evidence" value="ECO:0007669"/>
    <property type="project" value="UniProtKB-KW"/>
</dbReference>
<keyword evidence="11" id="KW-0067">ATP-binding</keyword>
<proteinExistence type="inferred from homology"/>
<dbReference type="CDD" id="cd05579">
    <property type="entry name" value="STKc_MAST_like"/>
    <property type="match status" value="1"/>
</dbReference>
<evidence type="ECO:0000256" key="5">
    <source>
        <dbReference type="ARBA" id="ARBA00022679"/>
    </source>
</evidence>
<evidence type="ECO:0000256" key="2">
    <source>
        <dbReference type="ARBA" id="ARBA00012513"/>
    </source>
</evidence>
<organism evidence="16 17">
    <name type="scientific">Zostera marina</name>
    <name type="common">Eelgrass</name>
    <dbReference type="NCBI Taxonomy" id="29655"/>
    <lineage>
        <taxon>Eukaryota</taxon>
        <taxon>Viridiplantae</taxon>
        <taxon>Streptophyta</taxon>
        <taxon>Embryophyta</taxon>
        <taxon>Tracheophyta</taxon>
        <taxon>Spermatophyta</taxon>
        <taxon>Magnoliopsida</taxon>
        <taxon>Liliopsida</taxon>
        <taxon>Zosteraceae</taxon>
        <taxon>Zostera</taxon>
    </lineage>
</organism>
<dbReference type="AlphaFoldDB" id="A0A0K9PTH4"/>
<dbReference type="PANTHER" id="PTHR24356">
    <property type="entry name" value="SERINE/THREONINE-PROTEIN KINASE"/>
    <property type="match status" value="1"/>
</dbReference>
<accession>A0A0K9PTH4</accession>
<evidence type="ECO:0000313" key="17">
    <source>
        <dbReference type="Proteomes" id="UP000036987"/>
    </source>
</evidence>
<reference evidence="17" key="1">
    <citation type="journal article" date="2016" name="Nature">
        <title>The genome of the seagrass Zostera marina reveals angiosperm adaptation to the sea.</title>
        <authorList>
            <person name="Olsen J.L."/>
            <person name="Rouze P."/>
            <person name="Verhelst B."/>
            <person name="Lin Y.-C."/>
            <person name="Bayer T."/>
            <person name="Collen J."/>
            <person name="Dattolo E."/>
            <person name="De Paoli E."/>
            <person name="Dittami S."/>
            <person name="Maumus F."/>
            <person name="Michel G."/>
            <person name="Kersting A."/>
            <person name="Lauritano C."/>
            <person name="Lohaus R."/>
            <person name="Toepel M."/>
            <person name="Tonon T."/>
            <person name="Vanneste K."/>
            <person name="Amirebrahimi M."/>
            <person name="Brakel J."/>
            <person name="Bostroem C."/>
            <person name="Chovatia M."/>
            <person name="Grimwood J."/>
            <person name="Jenkins J.W."/>
            <person name="Jueterbock A."/>
            <person name="Mraz A."/>
            <person name="Stam W.T."/>
            <person name="Tice H."/>
            <person name="Bornberg-Bauer E."/>
            <person name="Green P.J."/>
            <person name="Pearson G.A."/>
            <person name="Procaccini G."/>
            <person name="Duarte C.M."/>
            <person name="Schmutz J."/>
            <person name="Reusch T.B.H."/>
            <person name="Van de Peer Y."/>
        </authorList>
    </citation>
    <scope>NUCLEOTIDE SEQUENCE [LARGE SCALE GENOMIC DNA]</scope>
    <source>
        <strain evidence="17">cv. Finnish</strain>
    </source>
</reference>
<feature type="compositionally biased region" description="Basic and acidic residues" evidence="14">
    <location>
        <begin position="71"/>
        <end position="87"/>
    </location>
</feature>
<dbReference type="EC" id="2.7.11.1" evidence="2"/>
<dbReference type="Proteomes" id="UP000036987">
    <property type="component" value="Unassembled WGS sequence"/>
</dbReference>
<dbReference type="GO" id="GO:0004674">
    <property type="term" value="F:protein serine/threonine kinase activity"/>
    <property type="evidence" value="ECO:0000318"/>
    <property type="project" value="GO_Central"/>
</dbReference>
<dbReference type="PANTHER" id="PTHR24356:SF354">
    <property type="entry name" value="SERINE_THREONINE PROTEIN KINASE IRE4-RELATED"/>
    <property type="match status" value="1"/>
</dbReference>
<feature type="domain" description="Protein kinase" evidence="15">
    <location>
        <begin position="651"/>
        <end position="939"/>
    </location>
</feature>
<name>A0A0K9PTH4_ZOSMR</name>
<keyword evidence="6" id="KW-0479">Metal-binding</keyword>
<keyword evidence="4" id="KW-0597">Phosphoprotein</keyword>
<keyword evidence="5" id="KW-0808">Transferase</keyword>
<feature type="region of interest" description="Disordered" evidence="14">
    <location>
        <begin position="1"/>
        <end position="89"/>
    </location>
</feature>
<comment type="catalytic activity">
    <reaction evidence="12">
        <text>L-threonyl-[protein] + ATP = O-phospho-L-threonyl-[protein] + ADP + H(+)</text>
        <dbReference type="Rhea" id="RHEA:46608"/>
        <dbReference type="Rhea" id="RHEA-COMP:11060"/>
        <dbReference type="Rhea" id="RHEA-COMP:11605"/>
        <dbReference type="ChEBI" id="CHEBI:15378"/>
        <dbReference type="ChEBI" id="CHEBI:30013"/>
        <dbReference type="ChEBI" id="CHEBI:30616"/>
        <dbReference type="ChEBI" id="CHEBI:61977"/>
        <dbReference type="ChEBI" id="CHEBI:456216"/>
        <dbReference type="EC" id="2.7.11.1"/>
    </reaction>
</comment>
<evidence type="ECO:0000259" key="15">
    <source>
        <dbReference type="PROSITE" id="PS50011"/>
    </source>
</evidence>
<evidence type="ECO:0000256" key="11">
    <source>
        <dbReference type="ARBA" id="ARBA00022840"/>
    </source>
</evidence>
<keyword evidence="3" id="KW-0723">Serine/threonine-protein kinase</keyword>
<dbReference type="Gene3D" id="3.30.200.20">
    <property type="entry name" value="Phosphorylase Kinase, domain 1"/>
    <property type="match status" value="1"/>
</dbReference>
<comment type="catalytic activity">
    <reaction evidence="13">
        <text>L-seryl-[protein] + ATP = O-phospho-L-seryl-[protein] + ADP + H(+)</text>
        <dbReference type="Rhea" id="RHEA:17989"/>
        <dbReference type="Rhea" id="RHEA-COMP:9863"/>
        <dbReference type="Rhea" id="RHEA-COMP:11604"/>
        <dbReference type="ChEBI" id="CHEBI:15378"/>
        <dbReference type="ChEBI" id="CHEBI:29999"/>
        <dbReference type="ChEBI" id="CHEBI:30616"/>
        <dbReference type="ChEBI" id="CHEBI:83421"/>
        <dbReference type="ChEBI" id="CHEBI:456216"/>
        <dbReference type="EC" id="2.7.11.1"/>
    </reaction>
</comment>
<evidence type="ECO:0000256" key="8">
    <source>
        <dbReference type="ARBA" id="ARBA00022771"/>
    </source>
</evidence>
<evidence type="ECO:0000256" key="14">
    <source>
        <dbReference type="SAM" id="MobiDB-lite"/>
    </source>
</evidence>
<evidence type="ECO:0000256" key="4">
    <source>
        <dbReference type="ARBA" id="ARBA00022553"/>
    </source>
</evidence>
<dbReference type="FunFam" id="1.10.510.10:FF:000446">
    <property type="entry name" value="Microtubule associated serine/threonine kinase 2"/>
    <property type="match status" value="1"/>
</dbReference>
<protein>
    <recommendedName>
        <fullName evidence="2">non-specific serine/threonine protein kinase</fullName>
        <ecNumber evidence="2">2.7.11.1</ecNumber>
    </recommendedName>
</protein>
<dbReference type="InterPro" id="IPR058783">
    <property type="entry name" value="IREH1/IRE-like_N"/>
</dbReference>
<dbReference type="Gene3D" id="1.10.510.10">
    <property type="entry name" value="Transferase(Phosphotransferase) domain 1"/>
    <property type="match status" value="1"/>
</dbReference>
<dbReference type="InterPro" id="IPR000719">
    <property type="entry name" value="Prot_kinase_dom"/>
</dbReference>
<keyword evidence="10" id="KW-0862">Zinc</keyword>
<sequence length="1059" mass="119403">MEQRGASGGGGDIIPSGLNRIKTSRVRTDDYRSSSGGDDSPVPSGGRGGSGDLLVLPSRDGFRKGKKITRMNKDSNRESENNPKKEPTLVNKKNLETTHNWMDQNKMYSIPTNIYVKNAPKLPKARRNFSQETIPVHHQHCDIHSNQPRARSYSDMEEFLGSLHSKFDSAKEEVDSDLKLFTEDILNFLEKDSLLKSQETINYLLILAQQCMQMSSHEFCESCEAIVHDLSERRQRYQEGIMKQLFTRMLFILTRCTRLLNLQNGKIINRDSIYKFKQCLDSISAVELKSTSKHKKNNFHFGSAPEQRDVSRHELEIDRNLIEHCLEDIDFSDSFKINDCSPSQPHNVLRKITEIDLGEVDDPLEDDSDFVMCRICEENVPSYHLESHTYICAYAEKCESEGQSVDERLINVTDMLEQIVDSYVQNFPPYSSPEIIRTLSSSSVIGSNCQSPKVLEWHNRGTEGMLEDLHEMDTACIDEPYLATYNNFKGHLAQKLGFSAVSSSTGSMTPVSSTSTPRTSHFDMFWLECNNNSDQEDKDLMSDLAEIARAAASASVFDKKTSILLNSYLDDLNNLLQRSKLKALVVDTFGSRIGNLLREKYFLANSFVDSINGSKENPMKGRGIAAGDGNQYSLSNHSTPSHKERTSIDDFEIIKPISRGAFGKVFLARKRTTKDLFAIKVLKKLDMIRKNDVERILAERKILITVRNPFVVRLFYSFTCRDNLYLVMGYLNGGDLYSLLRKVGCLEEHVARIYIAELVLALEYLHSLEIVHRDLKPDNILIAKNGHIKLTDFGLSKIGLINSAANLSGTNSAILSDTQNMDSSPNHAHHRKKRAHRSAVGTPDYLAPEILLGTEHGYSVDWWSVGIILFEFITGIPPFTARLPEIIFDNILNRRIPWPEIPMDMSYEAKDLIDRLLNPDPHLRLGANGASEVKSHSFFKNVDWGNLVHQNAVFVPNPDSAVDTSYFMSRYSSSSMNITDEHLSDYASDTTDTGSNVTVDTNMCDYKNERESGSSSCVDFSMVNFSFKNLSQLASISYDILMQSGKTPKASSPARSFPS</sequence>
<evidence type="ECO:0000256" key="7">
    <source>
        <dbReference type="ARBA" id="ARBA00022741"/>
    </source>
</evidence>
<gene>
    <name evidence="16" type="ORF">ZOSMA_17G00980</name>
</gene>
<dbReference type="OMA" id="KWLFTRM"/>
<dbReference type="InterPro" id="IPR011009">
    <property type="entry name" value="Kinase-like_dom_sf"/>
</dbReference>
<evidence type="ECO:0000256" key="12">
    <source>
        <dbReference type="ARBA" id="ARBA00047899"/>
    </source>
</evidence>
<dbReference type="PROSITE" id="PS00108">
    <property type="entry name" value="PROTEIN_KINASE_ST"/>
    <property type="match status" value="1"/>
</dbReference>
<dbReference type="Pfam" id="PF00069">
    <property type="entry name" value="Pkinase"/>
    <property type="match status" value="1"/>
</dbReference>
<keyword evidence="9" id="KW-0418">Kinase</keyword>
<evidence type="ECO:0000256" key="10">
    <source>
        <dbReference type="ARBA" id="ARBA00022833"/>
    </source>
</evidence>
<evidence type="ECO:0000256" key="13">
    <source>
        <dbReference type="ARBA" id="ARBA00048679"/>
    </source>
</evidence>
<dbReference type="FunFam" id="3.30.200.20:FF:000147">
    <property type="entry name" value="probable serine/threonine protein kinase IREH1"/>
    <property type="match status" value="1"/>
</dbReference>
<evidence type="ECO:0000256" key="3">
    <source>
        <dbReference type="ARBA" id="ARBA00022527"/>
    </source>
</evidence>
<dbReference type="Pfam" id="PF26031">
    <property type="entry name" value="IREH1"/>
    <property type="match status" value="1"/>
</dbReference>
<evidence type="ECO:0000256" key="1">
    <source>
        <dbReference type="ARBA" id="ARBA00009903"/>
    </source>
</evidence>
<keyword evidence="7" id="KW-0547">Nucleotide-binding</keyword>
<feature type="region of interest" description="Disordered" evidence="14">
    <location>
        <begin position="820"/>
        <end position="839"/>
    </location>
</feature>
<dbReference type="GO" id="GO:0035556">
    <property type="term" value="P:intracellular signal transduction"/>
    <property type="evidence" value="ECO:0000318"/>
    <property type="project" value="GO_Central"/>
</dbReference>
<comment type="caution">
    <text evidence="16">The sequence shown here is derived from an EMBL/GenBank/DDBJ whole genome shotgun (WGS) entry which is preliminary data.</text>
</comment>
<feature type="compositionally biased region" description="Gly residues" evidence="14">
    <location>
        <begin position="1"/>
        <end position="12"/>
    </location>
</feature>
<dbReference type="SMART" id="SM00220">
    <property type="entry name" value="S_TKc"/>
    <property type="match status" value="1"/>
</dbReference>
<feature type="compositionally biased region" description="Basic residues" evidence="14">
    <location>
        <begin position="827"/>
        <end position="837"/>
    </location>
</feature>
<keyword evidence="8" id="KW-0863">Zinc-finger</keyword>
<dbReference type="EMBL" id="LFYR01000671">
    <property type="protein sequence ID" value="KMZ71542.1"/>
    <property type="molecule type" value="Genomic_DNA"/>
</dbReference>
<evidence type="ECO:0000313" key="16">
    <source>
        <dbReference type="EMBL" id="KMZ71542.1"/>
    </source>
</evidence>